<dbReference type="InterPro" id="IPR013128">
    <property type="entry name" value="Peptidase_C1A"/>
</dbReference>
<keyword evidence="8" id="KW-0865">Zymogen</keyword>
<dbReference type="Gene3D" id="3.90.70.10">
    <property type="entry name" value="Cysteine proteinases"/>
    <property type="match status" value="1"/>
</dbReference>
<protein>
    <submittedName>
        <fullName evidence="13">Serine repeat antigen 4</fullName>
    </submittedName>
</protein>
<dbReference type="GO" id="GO:0020003">
    <property type="term" value="C:symbiont-containing vacuole"/>
    <property type="evidence" value="ECO:0007669"/>
    <property type="project" value="UniProtKB-SubCell"/>
</dbReference>
<dbReference type="Proteomes" id="UP000240500">
    <property type="component" value="Chromosome 2"/>
</dbReference>
<reference evidence="13 14" key="1">
    <citation type="submission" date="2016-09" db="EMBL/GenBank/DDBJ databases">
        <authorList>
            <consortium name="Pathogen Informatics"/>
        </authorList>
    </citation>
    <scope>NUCLEOTIDE SEQUENCE [LARGE SCALE GENOMIC DNA]</scope>
</reference>
<evidence type="ECO:0000256" key="2">
    <source>
        <dbReference type="ARBA" id="ARBA00004290"/>
    </source>
</evidence>
<dbReference type="VEuPathDB" id="PlasmoDB:PRG01_0206900"/>
<dbReference type="OrthoDB" id="190265at2759"/>
<feature type="compositionally biased region" description="Polar residues" evidence="10">
    <location>
        <begin position="881"/>
        <end position="902"/>
    </location>
</feature>
<dbReference type="InterPro" id="IPR000668">
    <property type="entry name" value="Peptidase_C1A_C"/>
</dbReference>
<evidence type="ECO:0000256" key="11">
    <source>
        <dbReference type="SAM" id="SignalP"/>
    </source>
</evidence>
<dbReference type="PANTHER" id="PTHR12411">
    <property type="entry name" value="CYSTEINE PROTEASE FAMILY C1-RELATED"/>
    <property type="match status" value="1"/>
</dbReference>
<dbReference type="GO" id="GO:0016020">
    <property type="term" value="C:membrane"/>
    <property type="evidence" value="ECO:0007669"/>
    <property type="project" value="UniProtKB-SubCell"/>
</dbReference>
<evidence type="ECO:0000256" key="9">
    <source>
        <dbReference type="ARBA" id="ARBA00023180"/>
    </source>
</evidence>
<evidence type="ECO:0000256" key="4">
    <source>
        <dbReference type="ARBA" id="ARBA00022670"/>
    </source>
</evidence>
<comment type="subcellular location">
    <subcellularLocation>
        <location evidence="1">Membrane</location>
        <topology evidence="1">Peripheral membrane protein</topology>
    </subcellularLocation>
    <subcellularLocation>
        <location evidence="2">Parasitophorous vacuole</location>
    </subcellularLocation>
</comment>
<feature type="compositionally biased region" description="Polar residues" evidence="10">
    <location>
        <begin position="26"/>
        <end position="52"/>
    </location>
</feature>
<dbReference type="InterPro" id="IPR038765">
    <property type="entry name" value="Papain-like_cys_pep_sf"/>
</dbReference>
<evidence type="ECO:0000256" key="8">
    <source>
        <dbReference type="ARBA" id="ARBA00023145"/>
    </source>
</evidence>
<dbReference type="VEuPathDB" id="PlasmoDB:PRCDC_0206700"/>
<evidence type="ECO:0000256" key="3">
    <source>
        <dbReference type="ARBA" id="ARBA00008455"/>
    </source>
</evidence>
<feature type="compositionally biased region" description="Low complexity" evidence="10">
    <location>
        <begin position="94"/>
        <end position="107"/>
    </location>
</feature>
<keyword evidence="6" id="KW-0378">Hydrolase</keyword>
<dbReference type="FunFam" id="3.90.70.10:FF:000036">
    <property type="entry name" value="Serine repeat antigen 5"/>
    <property type="match status" value="1"/>
</dbReference>
<feature type="domain" description="Peptidase C1A papain C-terminal" evidence="12">
    <location>
        <begin position="479"/>
        <end position="730"/>
    </location>
</feature>
<dbReference type="SUPFAM" id="SSF54001">
    <property type="entry name" value="Cysteine proteinases"/>
    <property type="match status" value="1"/>
</dbReference>
<dbReference type="AlphaFoldDB" id="A0A2P9D2P8"/>
<keyword evidence="7" id="KW-0472">Membrane</keyword>
<evidence type="ECO:0000256" key="7">
    <source>
        <dbReference type="ARBA" id="ARBA00023136"/>
    </source>
</evidence>
<feature type="chain" id="PRO_5015199455" evidence="11">
    <location>
        <begin position="26"/>
        <end position="1001"/>
    </location>
</feature>
<evidence type="ECO:0000313" key="13">
    <source>
        <dbReference type="EMBL" id="SOV75327.1"/>
    </source>
</evidence>
<evidence type="ECO:0000259" key="12">
    <source>
        <dbReference type="SMART" id="SM00645"/>
    </source>
</evidence>
<dbReference type="SMART" id="SM00645">
    <property type="entry name" value="Pept_C1"/>
    <property type="match status" value="1"/>
</dbReference>
<evidence type="ECO:0000313" key="14">
    <source>
        <dbReference type="Proteomes" id="UP000240500"/>
    </source>
</evidence>
<dbReference type="Pfam" id="PF00112">
    <property type="entry name" value="Peptidase_C1"/>
    <property type="match status" value="1"/>
</dbReference>
<keyword evidence="5 11" id="KW-0732">Signal</keyword>
<dbReference type="EMBL" id="LT969565">
    <property type="protein sequence ID" value="SOV75327.1"/>
    <property type="molecule type" value="Genomic_DNA"/>
</dbReference>
<feature type="compositionally biased region" description="Low complexity" evidence="10">
    <location>
        <begin position="802"/>
        <end position="880"/>
    </location>
</feature>
<proteinExistence type="inferred from homology"/>
<dbReference type="GO" id="GO:0008234">
    <property type="term" value="F:cysteine-type peptidase activity"/>
    <property type="evidence" value="ECO:0007669"/>
    <property type="project" value="InterPro"/>
</dbReference>
<evidence type="ECO:0000256" key="6">
    <source>
        <dbReference type="ARBA" id="ARBA00022801"/>
    </source>
</evidence>
<comment type="similarity">
    <text evidence="3">Belongs to the peptidase C1 family.</text>
</comment>
<feature type="region of interest" description="Disordered" evidence="10">
    <location>
        <begin position="789"/>
        <end position="913"/>
    </location>
</feature>
<evidence type="ECO:0000256" key="10">
    <source>
        <dbReference type="SAM" id="MobiDB-lite"/>
    </source>
</evidence>
<dbReference type="InterPro" id="IPR025661">
    <property type="entry name" value="Pept_asp_AS"/>
</dbReference>
<feature type="signal peptide" evidence="11">
    <location>
        <begin position="1"/>
        <end position="25"/>
    </location>
</feature>
<feature type="compositionally biased region" description="Low complexity" evidence="10">
    <location>
        <begin position="57"/>
        <end position="81"/>
    </location>
</feature>
<evidence type="ECO:0000256" key="1">
    <source>
        <dbReference type="ARBA" id="ARBA00004170"/>
    </source>
</evidence>
<feature type="region of interest" description="Disordered" evidence="10">
    <location>
        <begin position="26"/>
        <end position="117"/>
    </location>
</feature>
<keyword evidence="9" id="KW-0325">Glycoprotein</keyword>
<accession>A0A2P9D2P8</accession>
<gene>
    <name evidence="13" type="ORF">PRG01_0206900</name>
</gene>
<dbReference type="CDD" id="cd02619">
    <property type="entry name" value="Peptidase_C1"/>
    <property type="match status" value="1"/>
</dbReference>
<sequence>MKIHIFLIATIYVLFSEKLIKCTTASTNQGGDTVTQPSTQSGTHQDTQSSTLPGPTPGASSDPGTGPTTGASSGPGTGPTSPKSPSPPADDTKNSGSANDADSSSSKIEIPPLVKPENNKTIDSAMLKNYKGVKVTGTCGADFGLFLVPHIYVHVKSKDTEIELSSELAPPEMQTKFDKTQLKNFCLENDTKKFNFIAYIYKDILVFKWKVYTEGPSTTQEIDEMKYLLPNLKQPITSIQVHSWTGTKESYILESKDYVLGEGMPEKCDAIATDCFLSGFTDIGKCFQCKLLMQEKNINDSCFKYVSNNQKELIKKQLKITAQDDEESSEYHLSESIKTLLKNIYKHNNDDNKKKELLHFENVNSDLKSELLNYCNLLKEVNMNGVLKDHQLGNVQDVFNNLTKLLEEHKEENDNVLYHKMKNEALCLKNVNDWMKNKTGLLLPQLSYDLTYKNNNFTEITQNKTYTSQNIVDKLYCNHDYCNRLKDHNNCISKINVEDQKNCALSWAFASKYHLETIKCMKGYEPLNASVLYVANCLKNKNKDICTEGSNPLVFLETVEEKGFLPTESNYPYDQFKVGDICPQVQNDWDNAFENTKVLDYNNTPFSVGTKGYTAYESEHFKDKMDTFIKLVKDEIMNKGSVIAYVKAENLLGYELNGKKVQNLCGDKKPDHAVNIVGYGNYINNEGEKKSYWIVRNSWGKYWGDDGYFKVDMYGPSTCEDNFIHSVVIFNVEVPVNENFDKKEHDIYNYYLKTSPEFYHNLYYKTFNSNKEEKTLNKNSYVYGQDTTQVGNEAPVSGEQHPTGSSLSGSQTGSSLSGSQTGSPLSGSQTVSPSPVSQTVSSPNGSETGSSLSGGSQVTNSSLTESTSSSSGQQENGSLSTQGSSPATGNPNGTEQETSTAEGLSEVLPTAKEDTTEEKIQIIHVLKHIKNSKIRRGLVKYNHEFEVGDNSCSRSTSKNAEMHEKCVNICEKNWPECRGTAVPGYCLSTYDDKNECDFCYV</sequence>
<keyword evidence="4" id="KW-0645">Protease</keyword>
<name>A0A2P9D2P8_PLARE</name>
<dbReference type="GO" id="GO:0006508">
    <property type="term" value="P:proteolysis"/>
    <property type="evidence" value="ECO:0007669"/>
    <property type="project" value="UniProtKB-KW"/>
</dbReference>
<dbReference type="PROSITE" id="PS00640">
    <property type="entry name" value="THIOL_PROTEASE_ASN"/>
    <property type="match status" value="1"/>
</dbReference>
<organism evidence="13 14">
    <name type="scientific">Plasmodium reichenowi</name>
    <dbReference type="NCBI Taxonomy" id="5854"/>
    <lineage>
        <taxon>Eukaryota</taxon>
        <taxon>Sar</taxon>
        <taxon>Alveolata</taxon>
        <taxon>Apicomplexa</taxon>
        <taxon>Aconoidasida</taxon>
        <taxon>Haemosporida</taxon>
        <taxon>Plasmodiidae</taxon>
        <taxon>Plasmodium</taxon>
        <taxon>Plasmodium (Laverania)</taxon>
    </lineage>
</organism>
<evidence type="ECO:0000256" key="5">
    <source>
        <dbReference type="ARBA" id="ARBA00022729"/>
    </source>
</evidence>